<dbReference type="HAMAP" id="MF_02238">
    <property type="entry name" value="DSD"/>
    <property type="match status" value="1"/>
</dbReference>
<dbReference type="PANTHER" id="PTHR12110:SF21">
    <property type="entry name" value="XYLOSE ISOMERASE-LIKE TIM BARREL DOMAIN-CONTAINING PROTEIN"/>
    <property type="match status" value="1"/>
</dbReference>
<proteinExistence type="inferred from homology"/>
<comment type="catalytic activity">
    <reaction evidence="2">
        <text>3-dehydroshikimate = 3,4-dihydroxybenzoate + H2O</text>
        <dbReference type="Rhea" id="RHEA:24848"/>
        <dbReference type="ChEBI" id="CHEBI:15377"/>
        <dbReference type="ChEBI" id="CHEBI:16630"/>
        <dbReference type="ChEBI" id="CHEBI:36241"/>
        <dbReference type="EC" id="4.2.1.118"/>
    </reaction>
</comment>
<dbReference type="Gene3D" id="3.10.180.10">
    <property type="entry name" value="2,3-Dihydroxybiphenyl 1,2-Dioxygenase, domain 1"/>
    <property type="match status" value="2"/>
</dbReference>
<comment type="pathway">
    <text evidence="2">Aromatic compound metabolism; 3,4-dihydroxybenzoate biosynthesis.</text>
</comment>
<dbReference type="GO" id="GO:0051213">
    <property type="term" value="F:dioxygenase activity"/>
    <property type="evidence" value="ECO:0007669"/>
    <property type="project" value="UniProtKB-KW"/>
</dbReference>
<dbReference type="PROSITE" id="PS51819">
    <property type="entry name" value="VOC"/>
    <property type="match status" value="2"/>
</dbReference>
<organism evidence="4 5">
    <name type="scientific">Acidocella aquatica</name>
    <dbReference type="NCBI Taxonomy" id="1922313"/>
    <lineage>
        <taxon>Bacteria</taxon>
        <taxon>Pseudomonadati</taxon>
        <taxon>Pseudomonadota</taxon>
        <taxon>Alphaproteobacteria</taxon>
        <taxon>Acetobacterales</taxon>
        <taxon>Acidocellaceae</taxon>
        <taxon>Acidocella</taxon>
    </lineage>
</organism>
<dbReference type="SUPFAM" id="SSF51658">
    <property type="entry name" value="Xylose isomerase-like"/>
    <property type="match status" value="1"/>
</dbReference>
<feature type="domain" description="VOC" evidence="3">
    <location>
        <begin position="287"/>
        <end position="406"/>
    </location>
</feature>
<dbReference type="InterPro" id="IPR050312">
    <property type="entry name" value="IolE/XylAMocC-like"/>
</dbReference>
<protein>
    <recommendedName>
        <fullName evidence="2">3-dehydroshikimate dehydratase</fullName>
        <shortName evidence="2">DSD</shortName>
        <ecNumber evidence="2">4.2.1.118</ecNumber>
    </recommendedName>
</protein>
<keyword evidence="1 2" id="KW-0479">Metal-binding</keyword>
<evidence type="ECO:0000259" key="3">
    <source>
        <dbReference type="PROSITE" id="PS51819"/>
    </source>
</evidence>
<dbReference type="CDD" id="cd08342">
    <property type="entry name" value="HPPD_N_like"/>
    <property type="match status" value="1"/>
</dbReference>
<dbReference type="RefSeq" id="WP_284256801.1">
    <property type="nucleotide sequence ID" value="NZ_BSOS01000012.1"/>
</dbReference>
<keyword evidence="4" id="KW-0560">Oxidoreductase</keyword>
<keyword evidence="5" id="KW-1185">Reference proteome</keyword>
<dbReference type="Proteomes" id="UP001156641">
    <property type="component" value="Unassembled WGS sequence"/>
</dbReference>
<sequence length="620" mass="67653">MTDSTPLPKSIATVSLSGTLPDKLEAAAAAGFDSVEIFEADLLSFDGTPRDVSRMASDLGIGISIFQPFRDFEGMEPAQLARNLTRAERKFDVMGELGTDLLLLCSNIQESTVNDQARAAADLSLLAERAGQRGFKIAYEALAWGRHVKFWRQAWDIIKRVDHPAFGLALDSFHTLALGDNLTGIGEVPGEKIFFMQLADAPRLTMDVLSWSRHYRNFPGQGDFDVAGFVRDALRAGYRGPLSLEIFNDEFRAGPPRPMALDALRSLIWVEAEAGHTKLPPAPVLGGFEFIEFAVDAPAAERLAAVLGTLGFELTGRHRSKAVNLYRQSEVNIVLNAEPDSSASEHFVRHGPSVCALALKVDQVAPTLARASALLSPTWAERTGPGEHRIPAVREPDGTLLYLVEPADAAAMWTQDFNLAPPAEPKPAASLNIDHIAQALTPGSMDRFVLFYRTLFGLTPEPTIEFADRFGLIRSRTMKSPNGNVRVVLNISESPATETARFVSEAAGPGVHHVAFATPDILTATQNARAAGLTALPIPANYYEDLAARFGLDDDTLAELEKRGILYDRDAHGDFRHAYTPSFSGRFFFELLERHGYQGYGASNAPIRLAAMARQRELGK</sequence>
<feature type="binding site" evidence="2">
    <location>
        <position position="140"/>
    </location>
    <ligand>
        <name>a divalent metal cation</name>
        <dbReference type="ChEBI" id="CHEBI:60240"/>
        <note>catalytic</note>
    </ligand>
</feature>
<feature type="domain" description="VOC" evidence="3">
    <location>
        <begin position="432"/>
        <end position="563"/>
    </location>
</feature>
<comment type="cofactor">
    <cofactor evidence="2">
        <name>a divalent metal cation</name>
        <dbReference type="ChEBI" id="CHEBI:60240"/>
    </cofactor>
</comment>
<accession>A0ABQ6A468</accession>
<evidence type="ECO:0000313" key="4">
    <source>
        <dbReference type="EMBL" id="GLR66148.1"/>
    </source>
</evidence>
<dbReference type="InterPro" id="IPR037523">
    <property type="entry name" value="VOC_core"/>
</dbReference>
<dbReference type="InterPro" id="IPR043700">
    <property type="entry name" value="DSD"/>
</dbReference>
<comment type="caution">
    <text evidence="4">The sequence shown here is derived from an EMBL/GenBank/DDBJ whole genome shotgun (WGS) entry which is preliminary data.</text>
</comment>
<dbReference type="SUPFAM" id="SSF54593">
    <property type="entry name" value="Glyoxalase/Bleomycin resistance protein/Dihydroxybiphenyl dioxygenase"/>
    <property type="match status" value="1"/>
</dbReference>
<reference evidence="5" key="1">
    <citation type="journal article" date="2019" name="Int. J. Syst. Evol. Microbiol.">
        <title>The Global Catalogue of Microorganisms (GCM) 10K type strain sequencing project: providing services to taxonomists for standard genome sequencing and annotation.</title>
        <authorList>
            <consortium name="The Broad Institute Genomics Platform"/>
            <consortium name="The Broad Institute Genome Sequencing Center for Infectious Disease"/>
            <person name="Wu L."/>
            <person name="Ma J."/>
        </authorList>
    </citation>
    <scope>NUCLEOTIDE SEQUENCE [LARGE SCALE GENOMIC DNA]</scope>
    <source>
        <strain evidence="5">NBRC 112502</strain>
    </source>
</reference>
<dbReference type="InterPro" id="IPR029068">
    <property type="entry name" value="Glyas_Bleomycin-R_OHBP_Dase"/>
</dbReference>
<feature type="binding site" evidence="2">
    <location>
        <position position="435"/>
    </location>
    <ligand>
        <name>Mg(2+)</name>
        <dbReference type="ChEBI" id="CHEBI:18420"/>
    </ligand>
</feature>
<keyword evidence="2" id="KW-0456">Lyase</keyword>
<dbReference type="Gene3D" id="3.20.20.150">
    <property type="entry name" value="Divalent-metal-dependent TIM barrel enzymes"/>
    <property type="match status" value="1"/>
</dbReference>
<evidence type="ECO:0000313" key="5">
    <source>
        <dbReference type="Proteomes" id="UP001156641"/>
    </source>
</evidence>
<feature type="binding site" evidence="2">
    <location>
        <position position="171"/>
    </location>
    <ligand>
        <name>a divalent metal cation</name>
        <dbReference type="ChEBI" id="CHEBI:60240"/>
        <note>catalytic</note>
    </ligand>
</feature>
<feature type="binding site" evidence="2">
    <location>
        <position position="590"/>
    </location>
    <ligand>
        <name>Mg(2+)</name>
        <dbReference type="ChEBI" id="CHEBI:18420"/>
    </ligand>
</feature>
<dbReference type="InterPro" id="IPR004360">
    <property type="entry name" value="Glyas_Fos-R_dOase_dom"/>
</dbReference>
<name>A0ABQ6A468_9PROT</name>
<dbReference type="PANTHER" id="PTHR12110">
    <property type="entry name" value="HYDROXYPYRUVATE ISOMERASE"/>
    <property type="match status" value="1"/>
</dbReference>
<dbReference type="Pfam" id="PF01261">
    <property type="entry name" value="AP_endonuc_2"/>
    <property type="match status" value="1"/>
</dbReference>
<feature type="binding site" evidence="2">
    <location>
        <position position="197"/>
    </location>
    <ligand>
        <name>a divalent metal cation</name>
        <dbReference type="ChEBI" id="CHEBI:60240"/>
        <note>catalytic</note>
    </ligand>
</feature>
<dbReference type="InterPro" id="IPR036237">
    <property type="entry name" value="Xyl_isomerase-like_sf"/>
</dbReference>
<dbReference type="Pfam" id="PF00903">
    <property type="entry name" value="Glyoxalase"/>
    <property type="match status" value="1"/>
</dbReference>
<evidence type="ECO:0000256" key="2">
    <source>
        <dbReference type="HAMAP-Rule" id="MF_02238"/>
    </source>
</evidence>
<dbReference type="EMBL" id="BSOS01000012">
    <property type="protein sequence ID" value="GLR66148.1"/>
    <property type="molecule type" value="Genomic_DNA"/>
</dbReference>
<feature type="binding site" evidence="2">
    <location>
        <position position="513"/>
    </location>
    <ligand>
        <name>Mg(2+)</name>
        <dbReference type="ChEBI" id="CHEBI:18420"/>
    </ligand>
</feature>
<feature type="binding site" evidence="2">
    <location>
        <position position="245"/>
    </location>
    <ligand>
        <name>a divalent metal cation</name>
        <dbReference type="ChEBI" id="CHEBI:60240"/>
        <note>catalytic</note>
    </ligand>
</feature>
<comment type="function">
    <text evidence="2">Catalyzes the conversion of 3-dehydroshikimate to protocatechuate (3,4-dihydroxybenzoate), a common intermediate of quinate and shikimate degradation pathways.</text>
</comment>
<comment type="similarity">
    <text evidence="2">Belongs to the bacterial two-domain DSD family.</text>
</comment>
<dbReference type="EC" id="4.2.1.118" evidence="2"/>
<evidence type="ECO:0000256" key="1">
    <source>
        <dbReference type="ARBA" id="ARBA00022723"/>
    </source>
</evidence>
<dbReference type="InterPro" id="IPR013022">
    <property type="entry name" value="Xyl_isomerase-like_TIM-brl"/>
</dbReference>
<dbReference type="Pfam" id="PF14696">
    <property type="entry name" value="Glyoxalase_5"/>
    <property type="match status" value="1"/>
</dbReference>
<keyword evidence="4" id="KW-0223">Dioxygenase</keyword>
<gene>
    <name evidence="4" type="ORF">GCM10010909_08270</name>
</gene>
<dbReference type="InterPro" id="IPR041736">
    <property type="entry name" value="4OHPhenylPyrv_dOase_N"/>
</dbReference>